<proteinExistence type="predicted"/>
<protein>
    <submittedName>
        <fullName evidence="1">Uncharacterized protein</fullName>
    </submittedName>
</protein>
<dbReference type="AlphaFoldDB" id="A0A8J8GC17"/>
<name>A0A8J8GC17_9FLAO</name>
<reference evidence="1" key="1">
    <citation type="submission" date="2020-05" db="EMBL/GenBank/DDBJ databases">
        <title>Genomic Encyclopedia of Type Strains, Phase IV (KMG-V): Genome sequencing to study the core and pangenomes of soil and plant-associated prokaryotes.</title>
        <authorList>
            <person name="Whitman W."/>
        </authorList>
    </citation>
    <scope>NUCLEOTIDE SEQUENCE</scope>
    <source>
        <strain evidence="1">16F</strain>
    </source>
</reference>
<dbReference type="RefSeq" id="WP_173779766.1">
    <property type="nucleotide sequence ID" value="NZ_JABSNO010000017.1"/>
</dbReference>
<dbReference type="EMBL" id="JABSNO010000017">
    <property type="protein sequence ID" value="NRS93190.1"/>
    <property type="molecule type" value="Genomic_DNA"/>
</dbReference>
<evidence type="ECO:0000313" key="1">
    <source>
        <dbReference type="EMBL" id="NRS93190.1"/>
    </source>
</evidence>
<comment type="caution">
    <text evidence="1">The sequence shown here is derived from an EMBL/GenBank/DDBJ whole genome shotgun (WGS) entry which is preliminary data.</text>
</comment>
<dbReference type="Proteomes" id="UP000610746">
    <property type="component" value="Unassembled WGS sequence"/>
</dbReference>
<organism evidence="1 2">
    <name type="scientific">Frigoriflavimonas asaccharolytica</name>
    <dbReference type="NCBI Taxonomy" id="2735899"/>
    <lineage>
        <taxon>Bacteria</taxon>
        <taxon>Pseudomonadati</taxon>
        <taxon>Bacteroidota</taxon>
        <taxon>Flavobacteriia</taxon>
        <taxon>Flavobacteriales</taxon>
        <taxon>Weeksellaceae</taxon>
        <taxon>Frigoriflavimonas</taxon>
    </lineage>
</organism>
<keyword evidence="2" id="KW-1185">Reference proteome</keyword>
<gene>
    <name evidence="1" type="ORF">HNQ03_002277</name>
</gene>
<accession>A0A8J8GC17</accession>
<sequence>MNKLFFSMGLLVGSMSFGTNVASNPSISEGPSKEINSIKTIESNSMEEGRVSVEYRTITHKNLPPTCEYRTCNTKTVQNADGSTTEYRICSEWIEVACPTTGPQAPTMSTS</sequence>
<evidence type="ECO:0000313" key="2">
    <source>
        <dbReference type="Proteomes" id="UP000610746"/>
    </source>
</evidence>